<protein>
    <submittedName>
        <fullName evidence="1">Uncharacterized protein</fullName>
    </submittedName>
</protein>
<evidence type="ECO:0000313" key="1">
    <source>
        <dbReference type="EMBL" id="MFC3527102.1"/>
    </source>
</evidence>
<name>A0ABV7R1V8_9RHOB</name>
<keyword evidence="2" id="KW-1185">Reference proteome</keyword>
<reference evidence="2" key="1">
    <citation type="journal article" date="2019" name="Int. J. Syst. Evol. Microbiol.">
        <title>The Global Catalogue of Microorganisms (GCM) 10K type strain sequencing project: providing services to taxonomists for standard genome sequencing and annotation.</title>
        <authorList>
            <consortium name="The Broad Institute Genomics Platform"/>
            <consortium name="The Broad Institute Genome Sequencing Center for Infectious Disease"/>
            <person name="Wu L."/>
            <person name="Ma J."/>
        </authorList>
    </citation>
    <scope>NUCLEOTIDE SEQUENCE [LARGE SCALE GENOMIC DNA]</scope>
    <source>
        <strain evidence="2">KCTC 42899</strain>
    </source>
</reference>
<organism evidence="1 2">
    <name type="scientific">Paracoccus mangrovi</name>
    <dbReference type="NCBI Taxonomy" id="1715645"/>
    <lineage>
        <taxon>Bacteria</taxon>
        <taxon>Pseudomonadati</taxon>
        <taxon>Pseudomonadota</taxon>
        <taxon>Alphaproteobacteria</taxon>
        <taxon>Rhodobacterales</taxon>
        <taxon>Paracoccaceae</taxon>
        <taxon>Paracoccus</taxon>
    </lineage>
</organism>
<dbReference type="Proteomes" id="UP001595721">
    <property type="component" value="Unassembled WGS sequence"/>
</dbReference>
<accession>A0ABV7R1V8</accession>
<comment type="caution">
    <text evidence="1">The sequence shown here is derived from an EMBL/GenBank/DDBJ whole genome shotgun (WGS) entry which is preliminary data.</text>
</comment>
<evidence type="ECO:0000313" key="2">
    <source>
        <dbReference type="Proteomes" id="UP001595721"/>
    </source>
</evidence>
<sequence>MTPGMRLARATGAPCAKPRIRADRSMRIDRIFRQSLLRAAGNRRHHCPGCGGVTFSDHDEEWGYFGSRHCTECDWEENRRGVPPSPREINGDPRLPLLGHELTAQLLMVEQSGDAYSPFQPERIARCEKLSALGYLVPHQDENDMPYFMPAPPPD</sequence>
<gene>
    <name evidence="1" type="ORF">ACFOMH_02880</name>
</gene>
<dbReference type="EMBL" id="JBHRXJ010000002">
    <property type="protein sequence ID" value="MFC3527102.1"/>
    <property type="molecule type" value="Genomic_DNA"/>
</dbReference>
<proteinExistence type="predicted"/>